<accession>T0MCK9</accession>
<dbReference type="Proteomes" id="UP000053780">
    <property type="component" value="Unassembled WGS sequence"/>
</dbReference>
<dbReference type="VEuPathDB" id="MicrosporidiaDB:NAPIS_ORF01525"/>
<protein>
    <submittedName>
        <fullName evidence="1">Uncharacterized protein</fullName>
    </submittedName>
</protein>
<reference evidence="1 2" key="1">
    <citation type="journal article" date="2013" name="BMC Genomics">
        <title>Genome sequencing and comparative genomics of honey bee microsporidia, Nosema apis reveal novel insights into host-parasite interactions.</title>
        <authorList>
            <person name="Chen Yp."/>
            <person name="Pettis J.S."/>
            <person name="Zhao Y."/>
            <person name="Liu X."/>
            <person name="Tallon L.J."/>
            <person name="Sadzewicz L.D."/>
            <person name="Li R."/>
            <person name="Zheng H."/>
            <person name="Huang S."/>
            <person name="Zhang X."/>
            <person name="Hamilton M.C."/>
            <person name="Pernal S.F."/>
            <person name="Melathopoulos A.P."/>
            <person name="Yan X."/>
            <person name="Evans J.D."/>
        </authorList>
    </citation>
    <scope>NUCLEOTIDE SEQUENCE [LARGE SCALE GENOMIC DNA]</scope>
    <source>
        <strain evidence="1 2">BRL 01</strain>
    </source>
</reference>
<dbReference type="AlphaFoldDB" id="T0MCK9"/>
<gene>
    <name evidence="1" type="ORF">NAPIS_ORF01525</name>
</gene>
<proteinExistence type="predicted"/>
<dbReference type="HOGENOM" id="CLU_2223978_0_0_1"/>
<organism evidence="1 2">
    <name type="scientific">Vairimorpha apis BRL 01</name>
    <dbReference type="NCBI Taxonomy" id="1037528"/>
    <lineage>
        <taxon>Eukaryota</taxon>
        <taxon>Fungi</taxon>
        <taxon>Fungi incertae sedis</taxon>
        <taxon>Microsporidia</taxon>
        <taxon>Nosematidae</taxon>
        <taxon>Vairimorpha</taxon>
    </lineage>
</organism>
<evidence type="ECO:0000313" key="1">
    <source>
        <dbReference type="EMBL" id="EQB60911.1"/>
    </source>
</evidence>
<keyword evidence="2" id="KW-1185">Reference proteome</keyword>
<evidence type="ECO:0000313" key="2">
    <source>
        <dbReference type="Proteomes" id="UP000053780"/>
    </source>
</evidence>
<dbReference type="EMBL" id="KE647208">
    <property type="protein sequence ID" value="EQB60911.1"/>
    <property type="molecule type" value="Genomic_DNA"/>
</dbReference>
<name>T0MCK9_9MICR</name>
<sequence length="106" mass="12628">MFNSNDVTFSNENLDPVVYFTKEEAIENQIELYKKIHKNANISKNDLNWMRNLNKNLFRFDIIEENCIKMYCKVNKIANFNTVDFLKDLCYLKILTKNLCLFGMIT</sequence>